<gene>
    <name evidence="2" type="ORF">ALE3EI_1584</name>
</gene>
<sequence length="255" mass="29968">MIKFFRKIRQNLLAEGKTGKYFKYAIGEIILVVIGILIALSINNWNEARKTRNKEVSYLTNIKSDLELTNSEIDQYISSRNQRANAANSVLEHYNGKPISDWNEFNKHTIDVYTWQRFYQIDNTFQELMNSGNFEIISNDSIKNGLLTVNQLYKKLKYSEDHFRYDAEITLYEPSYRMTDIYSLSNNYFFQKSNGQNGNLGNLTENDFKEMLNDQTQKNGFAFAAMYFKGWNSQLLNIKEKNEKIIDLINKEVKK</sequence>
<dbReference type="Proteomes" id="UP000515514">
    <property type="component" value="Chromosome"/>
</dbReference>
<organism evidence="2 3">
    <name type="scientific">Constantimarinum furrinae</name>
    <dbReference type="NCBI Taxonomy" id="2562285"/>
    <lineage>
        <taxon>Bacteria</taxon>
        <taxon>Pseudomonadati</taxon>
        <taxon>Bacteroidota</taxon>
        <taxon>Flavobacteriia</taxon>
        <taxon>Flavobacteriales</taxon>
        <taxon>Flavobacteriaceae</taxon>
        <taxon>Altibacter/Constantimarinum group</taxon>
        <taxon>Constantimarinum</taxon>
    </lineage>
</organism>
<keyword evidence="1" id="KW-1133">Transmembrane helix</keyword>
<dbReference type="RefSeq" id="WP_186992385.1">
    <property type="nucleotide sequence ID" value="NZ_CP052909.1"/>
</dbReference>
<keyword evidence="3" id="KW-1185">Reference proteome</keyword>
<proteinExistence type="predicted"/>
<feature type="transmembrane region" description="Helical" evidence="1">
    <location>
        <begin position="21"/>
        <end position="42"/>
    </location>
</feature>
<keyword evidence="1" id="KW-0812">Transmembrane</keyword>
<protein>
    <submittedName>
        <fullName evidence="2">Uncharacterized protein</fullName>
    </submittedName>
</protein>
<evidence type="ECO:0000256" key="1">
    <source>
        <dbReference type="SAM" id="Phobius"/>
    </source>
</evidence>
<dbReference type="KEGG" id="alti:ALE3EI_1584"/>
<keyword evidence="1" id="KW-0472">Membrane</keyword>
<dbReference type="InterPro" id="IPR045749">
    <property type="entry name" value="DUF6090"/>
</dbReference>
<accession>A0A7G8PUX5</accession>
<dbReference type="EMBL" id="CP052909">
    <property type="protein sequence ID" value="QNJ98141.1"/>
    <property type="molecule type" value="Genomic_DNA"/>
</dbReference>
<evidence type="ECO:0000313" key="2">
    <source>
        <dbReference type="EMBL" id="QNJ98141.1"/>
    </source>
</evidence>
<name>A0A7G8PUX5_9FLAO</name>
<dbReference type="Pfam" id="PF19578">
    <property type="entry name" value="DUF6090"/>
    <property type="match status" value="1"/>
</dbReference>
<evidence type="ECO:0000313" key="3">
    <source>
        <dbReference type="Proteomes" id="UP000515514"/>
    </source>
</evidence>
<reference evidence="2 3" key="1">
    <citation type="submission" date="2020-04" db="EMBL/GenBank/DDBJ databases">
        <title>Genome sequence of Altibacter aquimarinus strain ALE3EI.</title>
        <authorList>
            <person name="Oh H.-M."/>
            <person name="Jang D."/>
        </authorList>
    </citation>
    <scope>NUCLEOTIDE SEQUENCE [LARGE SCALE GENOMIC DNA]</scope>
    <source>
        <strain evidence="2 3">ALE3EI</strain>
    </source>
</reference>
<dbReference type="AlphaFoldDB" id="A0A7G8PUX5"/>